<evidence type="ECO:0000313" key="2">
    <source>
        <dbReference type="EMBL" id="JAN95455.1"/>
    </source>
</evidence>
<sequence>MFVCDYAFEKCVTYGLKDTCFLCSTVGHRRDSCPKRKTRERKQEEKKQDKSANLHAAVVSGKQALPAEEVIPTDEKIIEVLDEEFIDMPSETDDMEQNELTLCGTKPASKEETRRQESLEKMKAAAFAIKEAFENETANIRASQILRTRLPVLDSQPRKKSSRRSLNFFEIVYICFPRVYLIGTLCSGPPLCRNHTRKKICGKNNYFS</sequence>
<protein>
    <recommendedName>
        <fullName evidence="3">CCHC-type domain-containing protein</fullName>
    </recommendedName>
</protein>
<evidence type="ECO:0008006" key="3">
    <source>
        <dbReference type="Google" id="ProtNLM"/>
    </source>
</evidence>
<feature type="region of interest" description="Disordered" evidence="1">
    <location>
        <begin position="27"/>
        <end position="53"/>
    </location>
</feature>
<dbReference type="SUPFAM" id="SSF57756">
    <property type="entry name" value="Retrovirus zinc finger-like domains"/>
    <property type="match status" value="1"/>
</dbReference>
<accession>A0A0P6J086</accession>
<proteinExistence type="evidence at transcript level"/>
<reference evidence="2" key="1">
    <citation type="journal article" date="2016" name="PLoS ONE">
        <title>A Deep Insight into the Sialome of Male and Female Aedes aegypti Mosquitoes.</title>
        <authorList>
            <person name="Ribeiro J.M."/>
            <person name="Martin-Martin I."/>
            <person name="Arca B."/>
            <person name="Calvo E."/>
        </authorList>
    </citation>
    <scope>NUCLEOTIDE SEQUENCE</scope>
    <source>
        <strain evidence="2">Liverpool</strain>
        <tissue evidence="2">Salivary glands</tissue>
    </source>
</reference>
<dbReference type="InterPro" id="IPR036875">
    <property type="entry name" value="Znf_CCHC_sf"/>
</dbReference>
<dbReference type="GO" id="GO:0003676">
    <property type="term" value="F:nucleic acid binding"/>
    <property type="evidence" value="ECO:0007669"/>
    <property type="project" value="InterPro"/>
</dbReference>
<feature type="compositionally biased region" description="Basic and acidic residues" evidence="1">
    <location>
        <begin position="41"/>
        <end position="52"/>
    </location>
</feature>
<dbReference type="AlphaFoldDB" id="A0A0P6J086"/>
<dbReference type="GO" id="GO:0008270">
    <property type="term" value="F:zinc ion binding"/>
    <property type="evidence" value="ECO:0007669"/>
    <property type="project" value="InterPro"/>
</dbReference>
<dbReference type="EMBL" id="GDUN01000464">
    <property type="protein sequence ID" value="JAN95455.1"/>
    <property type="molecule type" value="mRNA"/>
</dbReference>
<name>A0A0P6J086_AEDAE</name>
<evidence type="ECO:0000256" key="1">
    <source>
        <dbReference type="SAM" id="MobiDB-lite"/>
    </source>
</evidence>
<organism evidence="2">
    <name type="scientific">Aedes aegypti</name>
    <name type="common">Yellowfever mosquito</name>
    <name type="synonym">Culex aegypti</name>
    <dbReference type="NCBI Taxonomy" id="7159"/>
    <lineage>
        <taxon>Eukaryota</taxon>
        <taxon>Metazoa</taxon>
        <taxon>Ecdysozoa</taxon>
        <taxon>Arthropoda</taxon>
        <taxon>Hexapoda</taxon>
        <taxon>Insecta</taxon>
        <taxon>Pterygota</taxon>
        <taxon>Neoptera</taxon>
        <taxon>Endopterygota</taxon>
        <taxon>Diptera</taxon>
        <taxon>Nematocera</taxon>
        <taxon>Culicoidea</taxon>
        <taxon>Culicidae</taxon>
        <taxon>Culicinae</taxon>
        <taxon>Aedini</taxon>
        <taxon>Aedes</taxon>
        <taxon>Stegomyia</taxon>
    </lineage>
</organism>